<evidence type="ECO:0000256" key="1">
    <source>
        <dbReference type="ARBA" id="ARBA00004123"/>
    </source>
</evidence>
<keyword evidence="3" id="KW-0479">Metal-binding</keyword>
<dbReference type="InterPro" id="IPR036051">
    <property type="entry name" value="KRAB_dom_sf"/>
</dbReference>
<dbReference type="FunFam" id="3.30.160.60:FF:000352">
    <property type="entry name" value="zinc finger protein 3 homolog"/>
    <property type="match status" value="1"/>
</dbReference>
<dbReference type="FunFam" id="3.30.160.60:FF:000800">
    <property type="entry name" value="zinc finger protein 181 isoform X2"/>
    <property type="match status" value="1"/>
</dbReference>
<dbReference type="EMBL" id="ADFV01105272">
    <property type="status" value="NOT_ANNOTATED_CDS"/>
    <property type="molecule type" value="Genomic_DNA"/>
</dbReference>
<evidence type="ECO:0000259" key="12">
    <source>
        <dbReference type="PROSITE" id="PS50157"/>
    </source>
</evidence>
<dbReference type="PROSITE" id="PS50157">
    <property type="entry name" value="ZINC_FINGER_C2H2_2"/>
    <property type="match status" value="5"/>
</dbReference>
<proteinExistence type="inferred from homology"/>
<keyword evidence="9" id="KW-0804">Transcription</keyword>
<keyword evidence="7" id="KW-0805">Transcription regulation</keyword>
<dbReference type="SUPFAM" id="SSF57667">
    <property type="entry name" value="beta-beta-alpha zinc fingers"/>
    <property type="match status" value="4"/>
</dbReference>
<dbReference type="GO" id="GO:0005634">
    <property type="term" value="C:nucleus"/>
    <property type="evidence" value="ECO:0007669"/>
    <property type="project" value="UniProtKB-SubCell"/>
</dbReference>
<keyword evidence="8" id="KW-0238">DNA-binding</keyword>
<dbReference type="GO" id="GO:0000977">
    <property type="term" value="F:RNA polymerase II transcription regulatory region sequence-specific DNA binding"/>
    <property type="evidence" value="ECO:0007669"/>
    <property type="project" value="TreeGrafter"/>
</dbReference>
<evidence type="ECO:0000313" key="14">
    <source>
        <dbReference type="Ensembl" id="ENSNLEP00000013818.2"/>
    </source>
</evidence>
<dbReference type="PANTHER" id="PTHR24381">
    <property type="entry name" value="ZINC FINGER PROTEIN"/>
    <property type="match status" value="1"/>
</dbReference>
<dbReference type="InterPro" id="IPR013087">
    <property type="entry name" value="Znf_C2H2_type"/>
</dbReference>
<keyword evidence="4" id="KW-0677">Repeat</keyword>
<reference evidence="14 15" key="1">
    <citation type="submission" date="2012-10" db="EMBL/GenBank/DDBJ databases">
        <authorList>
            <consortium name="Gibbon Genome Sequencing Consortium"/>
        </authorList>
    </citation>
    <scope>NUCLEOTIDE SEQUENCE [LARGE SCALE GENOMIC DNA]</scope>
</reference>
<dbReference type="Proteomes" id="UP000001073">
    <property type="component" value="Chromosome 17"/>
</dbReference>
<dbReference type="InterPro" id="IPR001909">
    <property type="entry name" value="KRAB"/>
</dbReference>
<dbReference type="Pfam" id="PF01352">
    <property type="entry name" value="KRAB"/>
    <property type="match status" value="1"/>
</dbReference>
<dbReference type="CDD" id="cd07765">
    <property type="entry name" value="KRAB_A-box"/>
    <property type="match status" value="1"/>
</dbReference>
<keyword evidence="15" id="KW-1185">Reference proteome</keyword>
<evidence type="ECO:0000259" key="13">
    <source>
        <dbReference type="PROSITE" id="PS50805"/>
    </source>
</evidence>
<dbReference type="FunFam" id="3.30.160.60:FF:004137">
    <property type="match status" value="1"/>
</dbReference>
<evidence type="ECO:0000313" key="15">
    <source>
        <dbReference type="Proteomes" id="UP000001073"/>
    </source>
</evidence>
<comment type="subcellular location">
    <subcellularLocation>
        <location evidence="1">Nucleus</location>
    </subcellularLocation>
</comment>
<dbReference type="FunCoup" id="G1RKR1">
    <property type="interactions" value="109"/>
</dbReference>
<dbReference type="InterPro" id="IPR036236">
    <property type="entry name" value="Znf_C2H2_sf"/>
</dbReference>
<dbReference type="GO" id="GO:0000981">
    <property type="term" value="F:DNA-binding transcription factor activity, RNA polymerase II-specific"/>
    <property type="evidence" value="ECO:0007669"/>
    <property type="project" value="TreeGrafter"/>
</dbReference>
<dbReference type="Gene3D" id="3.30.160.60">
    <property type="entry name" value="Classic Zinc Finger"/>
    <property type="match status" value="5"/>
</dbReference>
<feature type="domain" description="C2H2-type" evidence="12">
    <location>
        <begin position="319"/>
        <end position="346"/>
    </location>
</feature>
<evidence type="ECO:0000256" key="11">
    <source>
        <dbReference type="PROSITE-ProRule" id="PRU00042"/>
    </source>
</evidence>
<dbReference type="InParanoid" id="G1RKR1"/>
<dbReference type="EMBL" id="ADFV01105273">
    <property type="status" value="NOT_ANNOTATED_CDS"/>
    <property type="molecule type" value="Genomic_DNA"/>
</dbReference>
<feature type="domain" description="C2H2-type" evidence="12">
    <location>
        <begin position="263"/>
        <end position="290"/>
    </location>
</feature>
<dbReference type="AlphaFoldDB" id="G1RKR1"/>
<dbReference type="PROSITE" id="PS50805">
    <property type="entry name" value="KRAB"/>
    <property type="match status" value="1"/>
</dbReference>
<dbReference type="STRING" id="61853.ENSNLEP00000013818"/>
<sequence>METQADLVSQEPQALLDSALPSKVPAFSNKDSLGDEMLAAALLKAKSQELVTFEDVAVYFIRKEWKRLEPAQRDLYRDVMLENYGNVFSLDRETRTENDQEISEDTRSHGVLLGRFQKDISQGLKFKEAYEREVSLKRPLGNSPGERLNRKMPDFGQVTVEEKLTPMEERSEKYNDFGNSFTVNSNLISHQRLPVGDRPHKCDECSKSFNRTSDLIQHQRIHTGEKPYECNECGKAFSQSSHLIQESTLVRNPTLIHTGEKPYECNECGKAFSQSSHLYQHQRIHTGEKPYECMECGGKFTYSSGLIQHQRIHTGENPYECSECGKAFRYSSALVRHQRIHTGEKPLNGMGMSKSSLRVTTELNIREST</sequence>
<dbReference type="SMART" id="SM00355">
    <property type="entry name" value="ZnF_C2H2"/>
    <property type="match status" value="4"/>
</dbReference>
<feature type="domain" description="C2H2-type" evidence="12">
    <location>
        <begin position="228"/>
        <end position="262"/>
    </location>
</feature>
<protein>
    <submittedName>
        <fullName evidence="14">Zinc finger protein 3</fullName>
    </submittedName>
</protein>
<dbReference type="PANTHER" id="PTHR24381:SF410">
    <property type="entry name" value="ZINC FINGER PROTEIN 3"/>
    <property type="match status" value="1"/>
</dbReference>
<keyword evidence="5 11" id="KW-0863">Zinc-finger</keyword>
<feature type="domain" description="KRAB" evidence="13">
    <location>
        <begin position="51"/>
        <end position="123"/>
    </location>
</feature>
<evidence type="ECO:0000256" key="2">
    <source>
        <dbReference type="ARBA" id="ARBA00006991"/>
    </source>
</evidence>
<dbReference type="SUPFAM" id="SSF109640">
    <property type="entry name" value="KRAB domain (Kruppel-associated box)"/>
    <property type="match status" value="1"/>
</dbReference>
<dbReference type="Gene3D" id="6.10.140.140">
    <property type="match status" value="1"/>
</dbReference>
<comment type="similarity">
    <text evidence="2">Belongs to the krueppel C2H2-type zinc-finger protein family.</text>
</comment>
<dbReference type="FunFam" id="3.30.160.60:FF:000200">
    <property type="entry name" value="zinc finger protein 510 isoform X2"/>
    <property type="match status" value="1"/>
</dbReference>
<evidence type="ECO:0000256" key="5">
    <source>
        <dbReference type="ARBA" id="ARBA00022771"/>
    </source>
</evidence>
<feature type="domain" description="C2H2-type" evidence="12">
    <location>
        <begin position="200"/>
        <end position="227"/>
    </location>
</feature>
<organism evidence="14 15">
    <name type="scientific">Nomascus leucogenys</name>
    <name type="common">Northern white-cheeked gibbon</name>
    <name type="synonym">Hylobates leucogenys</name>
    <dbReference type="NCBI Taxonomy" id="61853"/>
    <lineage>
        <taxon>Eukaryota</taxon>
        <taxon>Metazoa</taxon>
        <taxon>Chordata</taxon>
        <taxon>Craniata</taxon>
        <taxon>Vertebrata</taxon>
        <taxon>Euteleostomi</taxon>
        <taxon>Mammalia</taxon>
        <taxon>Eutheria</taxon>
        <taxon>Euarchontoglires</taxon>
        <taxon>Primates</taxon>
        <taxon>Haplorrhini</taxon>
        <taxon>Catarrhini</taxon>
        <taxon>Hylobatidae</taxon>
        <taxon>Nomascus</taxon>
    </lineage>
</organism>
<evidence type="ECO:0000256" key="9">
    <source>
        <dbReference type="ARBA" id="ARBA00023163"/>
    </source>
</evidence>
<name>G1RKR1_NOMLE</name>
<evidence type="ECO:0000256" key="8">
    <source>
        <dbReference type="ARBA" id="ARBA00023125"/>
    </source>
</evidence>
<dbReference type="FunFam" id="3.30.160.60:FF:002402">
    <property type="entry name" value="Zinc finger protein 347"/>
    <property type="match status" value="1"/>
</dbReference>
<dbReference type="SMART" id="SM00349">
    <property type="entry name" value="KRAB"/>
    <property type="match status" value="1"/>
</dbReference>
<dbReference type="OMA" id="MGDRPHK"/>
<accession>G1RKR1</accession>
<dbReference type="PROSITE" id="PS00028">
    <property type="entry name" value="ZINC_FINGER_C2H2_1"/>
    <property type="match status" value="4"/>
</dbReference>
<keyword evidence="10" id="KW-0539">Nucleus</keyword>
<feature type="domain" description="C2H2-type" evidence="12">
    <location>
        <begin position="291"/>
        <end position="318"/>
    </location>
</feature>
<evidence type="ECO:0000256" key="7">
    <source>
        <dbReference type="ARBA" id="ARBA00023015"/>
    </source>
</evidence>
<evidence type="ECO:0000256" key="4">
    <source>
        <dbReference type="ARBA" id="ARBA00022737"/>
    </source>
</evidence>
<dbReference type="GeneTree" id="ENSGT00980000198710"/>
<evidence type="ECO:0000256" key="6">
    <source>
        <dbReference type="ARBA" id="ARBA00022833"/>
    </source>
</evidence>
<evidence type="ECO:0000256" key="3">
    <source>
        <dbReference type="ARBA" id="ARBA00022723"/>
    </source>
</evidence>
<dbReference type="Ensembl" id="ENSNLET00000014497.3">
    <property type="protein sequence ID" value="ENSNLEP00000013818.2"/>
    <property type="gene ID" value="ENSNLEG00000011361.3"/>
</dbReference>
<dbReference type="EMBL" id="ADFV01105274">
    <property type="status" value="NOT_ANNOTATED_CDS"/>
    <property type="molecule type" value="Genomic_DNA"/>
</dbReference>
<reference evidence="14" key="2">
    <citation type="submission" date="2025-08" db="UniProtKB">
        <authorList>
            <consortium name="Ensembl"/>
        </authorList>
    </citation>
    <scope>IDENTIFICATION</scope>
</reference>
<keyword evidence="6" id="KW-0862">Zinc</keyword>
<dbReference type="eggNOG" id="KOG1721">
    <property type="taxonomic scope" value="Eukaryota"/>
</dbReference>
<dbReference type="HOGENOM" id="CLU_002678_57_1_1"/>
<evidence type="ECO:0000256" key="10">
    <source>
        <dbReference type="ARBA" id="ARBA00023242"/>
    </source>
</evidence>
<reference evidence="14" key="3">
    <citation type="submission" date="2025-09" db="UniProtKB">
        <authorList>
            <consortium name="Ensembl"/>
        </authorList>
    </citation>
    <scope>IDENTIFICATION</scope>
</reference>
<dbReference type="Pfam" id="PF00096">
    <property type="entry name" value="zf-C2H2"/>
    <property type="match status" value="5"/>
</dbReference>
<gene>
    <name evidence="14" type="primary">ZNF3</name>
</gene>
<dbReference type="GO" id="GO:0008270">
    <property type="term" value="F:zinc ion binding"/>
    <property type="evidence" value="ECO:0007669"/>
    <property type="project" value="UniProtKB-KW"/>
</dbReference>
<dbReference type="FunFam" id="3.30.160.60:FF:000512">
    <property type="entry name" value="zinc finger protein 197 isoform X1"/>
    <property type="match status" value="1"/>
</dbReference>